<dbReference type="CDD" id="cd00840">
    <property type="entry name" value="MPP_Mre11_N"/>
    <property type="match status" value="1"/>
</dbReference>
<keyword evidence="1" id="KW-0378">Hydrolase</keyword>
<dbReference type="AlphaFoldDB" id="A0A2T2WY15"/>
<evidence type="ECO:0000313" key="4">
    <source>
        <dbReference type="Proteomes" id="UP000242699"/>
    </source>
</evidence>
<dbReference type="Gene3D" id="3.60.21.10">
    <property type="match status" value="1"/>
</dbReference>
<dbReference type="PANTHER" id="PTHR30337:SF7">
    <property type="entry name" value="PHOSPHOESTERASE"/>
    <property type="match status" value="1"/>
</dbReference>
<dbReference type="PANTHER" id="PTHR30337">
    <property type="entry name" value="COMPONENT OF ATP-DEPENDENT DSDNA EXONUCLEASE"/>
    <property type="match status" value="1"/>
</dbReference>
<comment type="caution">
    <text evidence="3">The sequence shown here is derived from an EMBL/GenBank/DDBJ whole genome shotgun (WGS) entry which is preliminary data.</text>
</comment>
<dbReference type="InterPro" id="IPR050535">
    <property type="entry name" value="DNA_Repair-Maintenance_Comp"/>
</dbReference>
<keyword evidence="3" id="KW-0269">Exonuclease</keyword>
<keyword evidence="3" id="KW-0540">Nuclease</keyword>
<name>A0A2T2WY15_9FIRM</name>
<sequence>MFKFVHCADLHLDSPLRGLAAKEDAPVDMIRSATRRALNNLVNLAISEKVRFVVIAGDLFDGDWPDYSTGLFFNGLMGRLNDAGIDVYIVRGNHDAASNITRHLVWPPNVHEFSTKHPQTFVIDDLAVALHGQGFSRRETVENLVLQYPDAHPGYVNIGVLHTSLEGHEGHETYAPCSLSDLIHKHYDYWALGHVHKRQVVRESDPCIVYPGNLQGRHIRETGEKGCTLVTVDNGFFTLEHRSLDVLRWYLAEVDLSEANNQETFVERVVTTFQQYLEENQGSPLALRLHFLGETSLHGRLLAESEYFYREIENAVAMTAPGQIWIEKVKFMTSSPARSGQWSQQMDALARLANSMQEVEEDEEFLEEFLRHVERIQTRLKTYVNSEGAMVIHSLDDVKGLIEEAQEVLLTMISQGGI</sequence>
<reference evidence="3 4" key="1">
    <citation type="journal article" date="2014" name="BMC Genomics">
        <title>Comparison of environmental and isolate Sulfobacillus genomes reveals diverse carbon, sulfur, nitrogen, and hydrogen metabolisms.</title>
        <authorList>
            <person name="Justice N.B."/>
            <person name="Norman A."/>
            <person name="Brown C.T."/>
            <person name="Singh A."/>
            <person name="Thomas B.C."/>
            <person name="Banfield J.F."/>
        </authorList>
    </citation>
    <scope>NUCLEOTIDE SEQUENCE [LARGE SCALE GENOMIC DNA]</scope>
    <source>
        <strain evidence="3">AMDSBA1</strain>
    </source>
</reference>
<protein>
    <submittedName>
        <fullName evidence="3">DNA repair exonuclease</fullName>
    </submittedName>
</protein>
<proteinExistence type="predicted"/>
<dbReference type="InterPro" id="IPR041796">
    <property type="entry name" value="Mre11_N"/>
</dbReference>
<dbReference type="InterPro" id="IPR029052">
    <property type="entry name" value="Metallo-depent_PP-like"/>
</dbReference>
<dbReference type="InterPro" id="IPR004843">
    <property type="entry name" value="Calcineurin-like_PHP"/>
</dbReference>
<dbReference type="Proteomes" id="UP000242699">
    <property type="component" value="Unassembled WGS sequence"/>
</dbReference>
<gene>
    <name evidence="3" type="ORF">C7B43_12420</name>
</gene>
<evidence type="ECO:0000259" key="2">
    <source>
        <dbReference type="Pfam" id="PF00149"/>
    </source>
</evidence>
<evidence type="ECO:0000313" key="3">
    <source>
        <dbReference type="EMBL" id="PSR27128.1"/>
    </source>
</evidence>
<evidence type="ECO:0000256" key="1">
    <source>
        <dbReference type="ARBA" id="ARBA00022801"/>
    </source>
</evidence>
<organism evidence="3 4">
    <name type="scientific">Sulfobacillus benefaciens</name>
    <dbReference type="NCBI Taxonomy" id="453960"/>
    <lineage>
        <taxon>Bacteria</taxon>
        <taxon>Bacillati</taxon>
        <taxon>Bacillota</taxon>
        <taxon>Clostridia</taxon>
        <taxon>Eubacteriales</taxon>
        <taxon>Clostridiales Family XVII. Incertae Sedis</taxon>
        <taxon>Sulfobacillus</taxon>
    </lineage>
</organism>
<dbReference type="Pfam" id="PF00149">
    <property type="entry name" value="Metallophos"/>
    <property type="match status" value="1"/>
</dbReference>
<dbReference type="PIRSF" id="PIRSF033091">
    <property type="entry name" value="Pesterase_YhaO"/>
    <property type="match status" value="1"/>
</dbReference>
<accession>A0A2T2WY15</accession>
<dbReference type="SUPFAM" id="SSF56300">
    <property type="entry name" value="Metallo-dependent phosphatases"/>
    <property type="match status" value="1"/>
</dbReference>
<dbReference type="InterPro" id="IPR014576">
    <property type="entry name" value="Pesterase_YhaO"/>
</dbReference>
<dbReference type="GO" id="GO:0004527">
    <property type="term" value="F:exonuclease activity"/>
    <property type="evidence" value="ECO:0007669"/>
    <property type="project" value="UniProtKB-KW"/>
</dbReference>
<dbReference type="EMBL" id="PXYT01000029">
    <property type="protein sequence ID" value="PSR27128.1"/>
    <property type="molecule type" value="Genomic_DNA"/>
</dbReference>
<feature type="domain" description="Calcineurin-like phosphoesterase" evidence="2">
    <location>
        <begin position="2"/>
        <end position="197"/>
    </location>
</feature>